<keyword evidence="3" id="KW-1185">Reference proteome</keyword>
<proteinExistence type="predicted"/>
<dbReference type="AlphaFoldDB" id="A0A554SG16"/>
<dbReference type="OrthoDB" id="5244221at2"/>
<comment type="caution">
    <text evidence="2">The sequence shown here is derived from an EMBL/GenBank/DDBJ whole genome shotgun (WGS) entry which is preliminary data.</text>
</comment>
<feature type="transmembrane region" description="Helical" evidence="1">
    <location>
        <begin position="88"/>
        <end position="104"/>
    </location>
</feature>
<feature type="transmembrane region" description="Helical" evidence="1">
    <location>
        <begin position="38"/>
        <end position="57"/>
    </location>
</feature>
<keyword evidence="1" id="KW-0812">Transmembrane</keyword>
<dbReference type="Proteomes" id="UP000316988">
    <property type="component" value="Unassembled WGS sequence"/>
</dbReference>
<protein>
    <submittedName>
        <fullName evidence="2">DUF3159 domain-containing protein</fullName>
    </submittedName>
</protein>
<dbReference type="Pfam" id="PF11361">
    <property type="entry name" value="DUF3159"/>
    <property type="match status" value="1"/>
</dbReference>
<evidence type="ECO:0000313" key="2">
    <source>
        <dbReference type="EMBL" id="TSD65289.1"/>
    </source>
</evidence>
<evidence type="ECO:0000256" key="1">
    <source>
        <dbReference type="SAM" id="Phobius"/>
    </source>
</evidence>
<name>A0A554SG16_9ACTN</name>
<dbReference type="InterPro" id="IPR016566">
    <property type="entry name" value="UCP010219"/>
</dbReference>
<dbReference type="EMBL" id="VLNT01000003">
    <property type="protein sequence ID" value="TSD65289.1"/>
    <property type="molecule type" value="Genomic_DNA"/>
</dbReference>
<keyword evidence="1" id="KW-0472">Membrane</keyword>
<reference evidence="2 3" key="1">
    <citation type="submission" date="2019-07" db="EMBL/GenBank/DDBJ databases">
        <authorList>
            <person name="Zhao L.H."/>
        </authorList>
    </citation>
    <scope>NUCLEOTIDE SEQUENCE [LARGE SCALE GENOMIC DNA]</scope>
    <source>
        <strain evidence="2 3">Co35</strain>
    </source>
</reference>
<feature type="transmembrane region" description="Helical" evidence="1">
    <location>
        <begin position="63"/>
        <end position="81"/>
    </location>
</feature>
<sequence>MTEQNGSPADEEAGAGRPDVTTVEQLVRRRLAEAFGGVRGVIESAIPTIVFTVSFLVSDELRQSLIVSAAVAVLLLVVRVVQRSNPQFVFNALVGIAIAAVFASRSGEARDVFLPGILYNGAYAVIFVFTILIGWPAVGFLVGAVVGDVTGWRSDRGMRKLCTQMTWLFVAPCVLRVVVQYPLYLADEIALLGTAKIAMGWPLQVASLLAMGWMLSRNKTPLDDPSA</sequence>
<gene>
    <name evidence="2" type="ORF">FNM00_06205</name>
</gene>
<keyword evidence="1" id="KW-1133">Transmembrane helix</keyword>
<dbReference type="RefSeq" id="WP_143912480.1">
    <property type="nucleotide sequence ID" value="NZ_VLNT01000003.1"/>
</dbReference>
<accession>A0A554SG16</accession>
<organism evidence="2 3">
    <name type="scientific">Aeromicrobium piscarium</name>
    <dbReference type="NCBI Taxonomy" id="2590901"/>
    <lineage>
        <taxon>Bacteria</taxon>
        <taxon>Bacillati</taxon>
        <taxon>Actinomycetota</taxon>
        <taxon>Actinomycetes</taxon>
        <taxon>Propionibacteriales</taxon>
        <taxon>Nocardioidaceae</taxon>
        <taxon>Aeromicrobium</taxon>
    </lineage>
</organism>
<feature type="transmembrane region" description="Helical" evidence="1">
    <location>
        <begin position="167"/>
        <end position="185"/>
    </location>
</feature>
<evidence type="ECO:0000313" key="3">
    <source>
        <dbReference type="Proteomes" id="UP000316988"/>
    </source>
</evidence>
<feature type="transmembrane region" description="Helical" evidence="1">
    <location>
        <begin position="197"/>
        <end position="215"/>
    </location>
</feature>
<feature type="transmembrane region" description="Helical" evidence="1">
    <location>
        <begin position="124"/>
        <end position="146"/>
    </location>
</feature>
<dbReference type="PIRSF" id="PIRSF010219">
    <property type="entry name" value="UCP010219"/>
    <property type="match status" value="1"/>
</dbReference>